<name>A0ABN9ULR9_9DINO</name>
<sequence length="156" mass="17164">EWLAQFQDPALCASCPVFGREVYAGLFKYVDDLAYFLLLQEGALSEAVAAARDAQTKLGNALAAYGYKQNTSKQVLVPRLCGYKATRQFYAAEVGGARVAPHTRYLGPQFLPSGAFSHQLALSKVAADRGWMSFKYLWTSGAPFKVKRLVFISVVQ</sequence>
<feature type="non-terminal residue" evidence="1">
    <location>
        <position position="1"/>
    </location>
</feature>
<protein>
    <recommendedName>
        <fullName evidence="3">Reverse transcriptase domain-containing protein</fullName>
    </recommendedName>
</protein>
<accession>A0ABN9ULR9</accession>
<reference evidence="1" key="1">
    <citation type="submission" date="2023-10" db="EMBL/GenBank/DDBJ databases">
        <authorList>
            <person name="Chen Y."/>
            <person name="Shah S."/>
            <person name="Dougan E. K."/>
            <person name="Thang M."/>
            <person name="Chan C."/>
        </authorList>
    </citation>
    <scope>NUCLEOTIDE SEQUENCE [LARGE SCALE GENOMIC DNA]</scope>
</reference>
<evidence type="ECO:0000313" key="1">
    <source>
        <dbReference type="EMBL" id="CAK0859829.1"/>
    </source>
</evidence>
<evidence type="ECO:0008006" key="3">
    <source>
        <dbReference type="Google" id="ProtNLM"/>
    </source>
</evidence>
<gene>
    <name evidence="1" type="ORF">PCOR1329_LOCUS49062</name>
</gene>
<proteinExistence type="predicted"/>
<keyword evidence="2" id="KW-1185">Reference proteome</keyword>
<dbReference type="EMBL" id="CAUYUJ010015936">
    <property type="protein sequence ID" value="CAK0859829.1"/>
    <property type="molecule type" value="Genomic_DNA"/>
</dbReference>
<feature type="non-terminal residue" evidence="1">
    <location>
        <position position="156"/>
    </location>
</feature>
<dbReference type="Proteomes" id="UP001189429">
    <property type="component" value="Unassembled WGS sequence"/>
</dbReference>
<comment type="caution">
    <text evidence="1">The sequence shown here is derived from an EMBL/GenBank/DDBJ whole genome shotgun (WGS) entry which is preliminary data.</text>
</comment>
<evidence type="ECO:0000313" key="2">
    <source>
        <dbReference type="Proteomes" id="UP001189429"/>
    </source>
</evidence>
<organism evidence="1 2">
    <name type="scientific">Prorocentrum cordatum</name>
    <dbReference type="NCBI Taxonomy" id="2364126"/>
    <lineage>
        <taxon>Eukaryota</taxon>
        <taxon>Sar</taxon>
        <taxon>Alveolata</taxon>
        <taxon>Dinophyceae</taxon>
        <taxon>Prorocentrales</taxon>
        <taxon>Prorocentraceae</taxon>
        <taxon>Prorocentrum</taxon>
    </lineage>
</organism>